<protein>
    <submittedName>
        <fullName evidence="7">Type IV secretion system protein VirD4</fullName>
    </submittedName>
</protein>
<keyword evidence="3" id="KW-1003">Cell membrane</keyword>
<dbReference type="GO" id="GO:0005886">
    <property type="term" value="C:plasma membrane"/>
    <property type="evidence" value="ECO:0007669"/>
    <property type="project" value="UniProtKB-SubCell"/>
</dbReference>
<evidence type="ECO:0000313" key="7">
    <source>
        <dbReference type="EMBL" id="SES21352.1"/>
    </source>
</evidence>
<evidence type="ECO:0000256" key="1">
    <source>
        <dbReference type="ARBA" id="ARBA00004651"/>
    </source>
</evidence>
<accession>A0A1H9VI79</accession>
<evidence type="ECO:0000256" key="5">
    <source>
        <dbReference type="ARBA" id="ARBA00022989"/>
    </source>
</evidence>
<dbReference type="Proteomes" id="UP000198885">
    <property type="component" value="Unassembled WGS sequence"/>
</dbReference>
<keyword evidence="6" id="KW-0472">Membrane</keyword>
<organism evidence="7 8">
    <name type="scientific">Tranquillimonas rosea</name>
    <dbReference type="NCBI Taxonomy" id="641238"/>
    <lineage>
        <taxon>Bacteria</taxon>
        <taxon>Pseudomonadati</taxon>
        <taxon>Pseudomonadota</taxon>
        <taxon>Alphaproteobacteria</taxon>
        <taxon>Rhodobacterales</taxon>
        <taxon>Roseobacteraceae</taxon>
        <taxon>Tranquillimonas</taxon>
    </lineage>
</organism>
<sequence>MTTKDFLQDDLPRGVKGLAKRYQAAPHAQWADTASVVASQTLGYDPDNPGDKILVGAVGDRLIGIADDRHLMTVAGSRGGKSVAIIGNLLCYRGPVMCTDPKAELASITAAQRARLGQKVCILDPFERCAPDVAKYRTSYNPLSVLDPDSDTIIEDAGLIADALVIASPDQKEPHWDESARNFIEGLILHIVTASEFAGARNLITVRTLIRDALIAEPRAALDPDLEGFCKIEYAMLSNAERLKEHDEFNPVALAIEGAARDFYDKGDSERSSVLSTVRRHTKFLDYKAMHRVLSGHDFSLDELKTHEHGLSIYLCLPAGRLTSCARWLRMFIYQMLDSVERTPSRPAAPPALMILDEFASLGRMRALEDAIAQVAGFGLKLWVIVQDWGQGKALYKERWESFTANAGIFQAFGVNDVATSEYIARRLGKAPVEVATQSDVATKQLSEGVSGRQASVQMFDLLSPDEITRYFARSDAHKRQLVIWSGYHPMILQRVEYYDPQSPAVWAFAGKFSPRK</sequence>
<evidence type="ECO:0000313" key="8">
    <source>
        <dbReference type="Proteomes" id="UP000198885"/>
    </source>
</evidence>
<dbReference type="RefSeq" id="WP_092694371.1">
    <property type="nucleotide sequence ID" value="NZ_FOGU01000007.1"/>
</dbReference>
<dbReference type="Gene3D" id="3.40.50.300">
    <property type="entry name" value="P-loop containing nucleotide triphosphate hydrolases"/>
    <property type="match status" value="1"/>
</dbReference>
<proteinExistence type="inferred from homology"/>
<dbReference type="InterPro" id="IPR003688">
    <property type="entry name" value="TraG/VirD4"/>
</dbReference>
<evidence type="ECO:0000256" key="2">
    <source>
        <dbReference type="ARBA" id="ARBA00008806"/>
    </source>
</evidence>
<comment type="similarity">
    <text evidence="2">Belongs to the VirD4/TraG family.</text>
</comment>
<comment type="subcellular location">
    <subcellularLocation>
        <location evidence="1">Cell membrane</location>
        <topology evidence="1">Multi-pass membrane protein</topology>
    </subcellularLocation>
</comment>
<keyword evidence="8" id="KW-1185">Reference proteome</keyword>
<dbReference type="InterPro" id="IPR027417">
    <property type="entry name" value="P-loop_NTPase"/>
</dbReference>
<evidence type="ECO:0000256" key="3">
    <source>
        <dbReference type="ARBA" id="ARBA00022475"/>
    </source>
</evidence>
<dbReference type="PANTHER" id="PTHR37937">
    <property type="entry name" value="CONJUGATIVE TRANSFER: DNA TRANSPORT"/>
    <property type="match status" value="1"/>
</dbReference>
<dbReference type="EMBL" id="FOGU01000007">
    <property type="protein sequence ID" value="SES21352.1"/>
    <property type="molecule type" value="Genomic_DNA"/>
</dbReference>
<dbReference type="SUPFAM" id="SSF52540">
    <property type="entry name" value="P-loop containing nucleoside triphosphate hydrolases"/>
    <property type="match status" value="1"/>
</dbReference>
<dbReference type="OrthoDB" id="9759295at2"/>
<keyword evidence="4" id="KW-0812">Transmembrane</keyword>
<dbReference type="CDD" id="cd01127">
    <property type="entry name" value="TrwB_TraG_TraD_VirD4"/>
    <property type="match status" value="1"/>
</dbReference>
<keyword evidence="5" id="KW-1133">Transmembrane helix</keyword>
<evidence type="ECO:0000256" key="6">
    <source>
        <dbReference type="ARBA" id="ARBA00023136"/>
    </source>
</evidence>
<dbReference type="InterPro" id="IPR051539">
    <property type="entry name" value="T4SS-coupling_protein"/>
</dbReference>
<dbReference type="STRING" id="641238.SAMN04490244_107139"/>
<evidence type="ECO:0000256" key="4">
    <source>
        <dbReference type="ARBA" id="ARBA00022692"/>
    </source>
</evidence>
<reference evidence="7 8" key="1">
    <citation type="submission" date="2016-10" db="EMBL/GenBank/DDBJ databases">
        <authorList>
            <person name="de Groot N.N."/>
        </authorList>
    </citation>
    <scope>NUCLEOTIDE SEQUENCE [LARGE SCALE GENOMIC DNA]</scope>
    <source>
        <strain evidence="7 8">DSM 23042</strain>
    </source>
</reference>
<gene>
    <name evidence="7" type="ORF">SAMN04490244_107139</name>
</gene>
<dbReference type="Pfam" id="PF02534">
    <property type="entry name" value="T4SS-DNA_transf"/>
    <property type="match status" value="1"/>
</dbReference>
<dbReference type="AlphaFoldDB" id="A0A1H9VI79"/>
<dbReference type="PANTHER" id="PTHR37937:SF1">
    <property type="entry name" value="CONJUGATIVE TRANSFER: DNA TRANSPORT"/>
    <property type="match status" value="1"/>
</dbReference>
<name>A0A1H9VI79_9RHOB</name>